<keyword evidence="3" id="KW-1185">Reference proteome</keyword>
<dbReference type="EMBL" id="MT119360">
    <property type="protein sequence ID" value="QIQ66269.1"/>
    <property type="molecule type" value="Genomic_DNA"/>
</dbReference>
<reference evidence="3" key="1">
    <citation type="submission" date="2020-02" db="EMBL/GenBank/DDBJ databases">
        <authorList>
            <person name="Olsen N.S."/>
            <person name="Forero-Junco L."/>
            <person name="Kot W."/>
            <person name="Hansen L.H."/>
        </authorList>
    </citation>
    <scope>NUCLEOTIDE SEQUENCE [LARGE SCALE GENOMIC DNA]</scope>
</reference>
<organism evidence="2 3">
    <name type="scientific">Enterococcus phage nattely</name>
    <dbReference type="NCBI Taxonomy" id="2719593"/>
    <lineage>
        <taxon>Viruses</taxon>
        <taxon>Duplodnaviria</taxon>
        <taxon>Heunggongvirae</taxon>
        <taxon>Uroviricota</taxon>
        <taxon>Caudoviricetes</taxon>
        <taxon>Andrewesvirinae</taxon>
        <taxon>Vipetofemvirus</taxon>
        <taxon>Vipetofemvirus nattely</taxon>
    </lineage>
</organism>
<protein>
    <submittedName>
        <fullName evidence="2">Uncharacterized protein</fullName>
    </submittedName>
</protein>
<feature type="transmembrane region" description="Helical" evidence="1">
    <location>
        <begin position="30"/>
        <end position="50"/>
    </location>
</feature>
<gene>
    <name evidence="2" type="ORF">nattely_102</name>
</gene>
<dbReference type="Proteomes" id="UP000501773">
    <property type="component" value="Segment"/>
</dbReference>
<keyword evidence="1" id="KW-0812">Transmembrane</keyword>
<name>A0A6G9LMM9_9CAUD</name>
<evidence type="ECO:0000313" key="3">
    <source>
        <dbReference type="Proteomes" id="UP000501773"/>
    </source>
</evidence>
<sequence length="53" mass="5722">MNKLILVVGLLVAWFFVVTNVTLSSQFLQTLMVGTLTVFIGILEIGVLVGGKK</sequence>
<evidence type="ECO:0000256" key="1">
    <source>
        <dbReference type="SAM" id="Phobius"/>
    </source>
</evidence>
<evidence type="ECO:0000313" key="2">
    <source>
        <dbReference type="EMBL" id="QIQ66269.1"/>
    </source>
</evidence>
<accession>A0A6G9LMM9</accession>
<keyword evidence="1" id="KW-1133">Transmembrane helix</keyword>
<keyword evidence="1" id="KW-0472">Membrane</keyword>
<proteinExistence type="predicted"/>